<evidence type="ECO:0000313" key="1">
    <source>
        <dbReference type="EMBL" id="KIM24972.1"/>
    </source>
</evidence>
<dbReference type="Proteomes" id="UP000054097">
    <property type="component" value="Unassembled WGS sequence"/>
</dbReference>
<reference evidence="2" key="2">
    <citation type="submission" date="2015-01" db="EMBL/GenBank/DDBJ databases">
        <title>Evolutionary Origins and Diversification of the Mycorrhizal Mutualists.</title>
        <authorList>
            <consortium name="DOE Joint Genome Institute"/>
            <consortium name="Mycorrhizal Genomics Consortium"/>
            <person name="Kohler A."/>
            <person name="Kuo A."/>
            <person name="Nagy L.G."/>
            <person name="Floudas D."/>
            <person name="Copeland A."/>
            <person name="Barry K.W."/>
            <person name="Cichocki N."/>
            <person name="Veneault-Fourrey C."/>
            <person name="LaButti K."/>
            <person name="Lindquist E.A."/>
            <person name="Lipzen A."/>
            <person name="Lundell T."/>
            <person name="Morin E."/>
            <person name="Murat C."/>
            <person name="Riley R."/>
            <person name="Ohm R."/>
            <person name="Sun H."/>
            <person name="Tunlid A."/>
            <person name="Henrissat B."/>
            <person name="Grigoriev I.V."/>
            <person name="Hibbett D.S."/>
            <person name="Martin F."/>
        </authorList>
    </citation>
    <scope>NUCLEOTIDE SEQUENCE [LARGE SCALE GENOMIC DNA]</scope>
    <source>
        <strain evidence="2">MAFF 305830</strain>
    </source>
</reference>
<sequence length="421" mass="48367">MEGSRPGSPSFAKLLDSVPAEIWYQILECVIDAPFIFDTTIGAEGCYWFKKDRFHERSVYIGSETQRRALRLVCRGWMTFADNNRWRWLRFYERSTPVYMRDARHVEDALAHASNGRLITGNEDFKPVFPRRASFGVDSDDSKDTFIKMINQLPSRLTILFVDCEKRHGSSILEHILSNSSAMPCMRCLMLSWVDFRETPLQAVSRAFPLLTGLTFVNGIVPHNTEDFLSLRQLESLCINKVKLRGMRPETWLIPDLLRLILAIDEADSAEMAFDFAKPLGKSLVLFRTDTLLPQFHIPNDIWRYFPRLTELVMPVSVAEVLTPVPAGHPLRYVIHKGSIQTLNTDPLRQRFQSNIISLGDDIEILIMADLDWKRVYRDGSSDASAFLERLSMLLEVKGARLVDMHGRTLHVYMQVDHKST</sequence>
<reference evidence="1 2" key="1">
    <citation type="submission" date="2014-04" db="EMBL/GenBank/DDBJ databases">
        <authorList>
            <consortium name="DOE Joint Genome Institute"/>
            <person name="Kuo A."/>
            <person name="Zuccaro A."/>
            <person name="Kohler A."/>
            <person name="Nagy L.G."/>
            <person name="Floudas D."/>
            <person name="Copeland A."/>
            <person name="Barry K.W."/>
            <person name="Cichocki N."/>
            <person name="Veneault-Fourrey C."/>
            <person name="LaButti K."/>
            <person name="Lindquist E.A."/>
            <person name="Lipzen A."/>
            <person name="Lundell T."/>
            <person name="Morin E."/>
            <person name="Murat C."/>
            <person name="Sun H."/>
            <person name="Tunlid A."/>
            <person name="Henrissat B."/>
            <person name="Grigoriev I.V."/>
            <person name="Hibbett D.S."/>
            <person name="Martin F."/>
            <person name="Nordberg H.P."/>
            <person name="Cantor M.N."/>
            <person name="Hua S.X."/>
        </authorList>
    </citation>
    <scope>NUCLEOTIDE SEQUENCE [LARGE SCALE GENOMIC DNA]</scope>
    <source>
        <strain evidence="1 2">MAFF 305830</strain>
    </source>
</reference>
<dbReference type="HOGENOM" id="CLU_036229_0_0_1"/>
<dbReference type="AlphaFoldDB" id="A0A0C2X6Q0"/>
<gene>
    <name evidence="1" type="ORF">M408DRAFT_26566</name>
</gene>
<dbReference type="OrthoDB" id="3156722at2759"/>
<name>A0A0C2X6Q0_SERVB</name>
<accession>A0A0C2X6Q0</accession>
<organism evidence="1 2">
    <name type="scientific">Serendipita vermifera MAFF 305830</name>
    <dbReference type="NCBI Taxonomy" id="933852"/>
    <lineage>
        <taxon>Eukaryota</taxon>
        <taxon>Fungi</taxon>
        <taxon>Dikarya</taxon>
        <taxon>Basidiomycota</taxon>
        <taxon>Agaricomycotina</taxon>
        <taxon>Agaricomycetes</taxon>
        <taxon>Sebacinales</taxon>
        <taxon>Serendipitaceae</taxon>
        <taxon>Serendipita</taxon>
    </lineage>
</organism>
<evidence type="ECO:0000313" key="2">
    <source>
        <dbReference type="Proteomes" id="UP000054097"/>
    </source>
</evidence>
<proteinExistence type="predicted"/>
<keyword evidence="2" id="KW-1185">Reference proteome</keyword>
<evidence type="ECO:0008006" key="3">
    <source>
        <dbReference type="Google" id="ProtNLM"/>
    </source>
</evidence>
<protein>
    <recommendedName>
        <fullName evidence="3">F-box domain-containing protein</fullName>
    </recommendedName>
</protein>
<dbReference type="EMBL" id="KN824318">
    <property type="protein sequence ID" value="KIM24972.1"/>
    <property type="molecule type" value="Genomic_DNA"/>
</dbReference>